<evidence type="ECO:0000313" key="2">
    <source>
        <dbReference type="EMBL" id="PWQ98465.1"/>
    </source>
</evidence>
<keyword evidence="2" id="KW-0378">Hydrolase</keyword>
<dbReference type="GO" id="GO:0016787">
    <property type="term" value="F:hydrolase activity"/>
    <property type="evidence" value="ECO:0007669"/>
    <property type="project" value="UniProtKB-KW"/>
</dbReference>
<dbReference type="RefSeq" id="WP_109837162.1">
    <property type="nucleotide sequence ID" value="NZ_QGKM01000016.1"/>
</dbReference>
<dbReference type="OrthoDB" id="9803916at2"/>
<organism evidence="2 3">
    <name type="scientific">Leucothrix pacifica</name>
    <dbReference type="NCBI Taxonomy" id="1247513"/>
    <lineage>
        <taxon>Bacteria</taxon>
        <taxon>Pseudomonadati</taxon>
        <taxon>Pseudomonadota</taxon>
        <taxon>Gammaproteobacteria</taxon>
        <taxon>Thiotrichales</taxon>
        <taxon>Thiotrichaceae</taxon>
        <taxon>Leucothrix</taxon>
    </lineage>
</organism>
<reference evidence="2 3" key="1">
    <citation type="submission" date="2018-05" db="EMBL/GenBank/DDBJ databases">
        <title>Leucothrix arctica sp. nov., isolated from Arctic seawater.</title>
        <authorList>
            <person name="Choi A."/>
            <person name="Baek K."/>
        </authorList>
    </citation>
    <scope>NUCLEOTIDE SEQUENCE [LARGE SCALE GENOMIC DNA]</scope>
    <source>
        <strain evidence="2 3">JCM 18388</strain>
    </source>
</reference>
<dbReference type="SUPFAM" id="SSF56281">
    <property type="entry name" value="Metallo-hydrolase/oxidoreductase"/>
    <property type="match status" value="1"/>
</dbReference>
<keyword evidence="3" id="KW-1185">Reference proteome</keyword>
<dbReference type="InterPro" id="IPR050855">
    <property type="entry name" value="NDM-1-like"/>
</dbReference>
<proteinExistence type="predicted"/>
<dbReference type="PANTHER" id="PTHR42951:SF22">
    <property type="entry name" value="METALLO BETA-LACTAMASE SUPERFAMILY LIPOPROTEIN"/>
    <property type="match status" value="1"/>
</dbReference>
<gene>
    <name evidence="2" type="ORF">DKW60_08150</name>
</gene>
<dbReference type="InterPro" id="IPR037482">
    <property type="entry name" value="ST1585_MBL-fold"/>
</dbReference>
<dbReference type="InterPro" id="IPR001279">
    <property type="entry name" value="Metallo-B-lactamas"/>
</dbReference>
<feature type="domain" description="Metallo-beta-lactamase" evidence="1">
    <location>
        <begin position="26"/>
        <end position="231"/>
    </location>
</feature>
<evidence type="ECO:0000259" key="1">
    <source>
        <dbReference type="SMART" id="SM00849"/>
    </source>
</evidence>
<dbReference type="SMART" id="SM00849">
    <property type="entry name" value="Lactamase_B"/>
    <property type="match status" value="1"/>
</dbReference>
<accession>A0A317CIS4</accession>
<dbReference type="EMBL" id="QGKM01000016">
    <property type="protein sequence ID" value="PWQ98465.1"/>
    <property type="molecule type" value="Genomic_DNA"/>
</dbReference>
<protein>
    <submittedName>
        <fullName evidence="2">MBL fold metallo-hydrolase</fullName>
    </submittedName>
</protein>
<dbReference type="AlphaFoldDB" id="A0A317CIS4"/>
<dbReference type="Gene3D" id="3.60.15.10">
    <property type="entry name" value="Ribonuclease Z/Hydroxyacylglutathione hydrolase-like"/>
    <property type="match status" value="1"/>
</dbReference>
<sequence>MATKATYSDLGDGVIHIDAEYINPGVASVYLIIEGNECAIIETGTNHTAPYIMSVLNEFGLDETSVSYVIPTHVHLDHAGGVGKLIKDCPNSTLIIHPLGARHMIDPSKLIAGASAVYGEDAFKAMYGELQPVPAERVIEAPDNFELKLGTRTLRFYDTPGHARHHFCVHDLKSNSIFTGDTYGIGYPSLNTPSGPLVFATTTPVQFDPDALRASIARLEDANPTGFNLTHYGRITPDSNISGQLLRSIDKYLEITEQHSNSGEERSKLIKESIDEYLLSEYRCLGGEKSDDEVLKIIAMDAKLNAQGLDFWMSKKSR</sequence>
<dbReference type="InterPro" id="IPR036866">
    <property type="entry name" value="RibonucZ/Hydroxyglut_hydro"/>
</dbReference>
<dbReference type="PANTHER" id="PTHR42951">
    <property type="entry name" value="METALLO-BETA-LACTAMASE DOMAIN-CONTAINING"/>
    <property type="match status" value="1"/>
</dbReference>
<name>A0A317CIS4_9GAMM</name>
<dbReference type="CDD" id="cd07726">
    <property type="entry name" value="ST1585-like_MBL-fold"/>
    <property type="match status" value="1"/>
</dbReference>
<dbReference type="Proteomes" id="UP000245539">
    <property type="component" value="Unassembled WGS sequence"/>
</dbReference>
<comment type="caution">
    <text evidence="2">The sequence shown here is derived from an EMBL/GenBank/DDBJ whole genome shotgun (WGS) entry which is preliminary data.</text>
</comment>
<evidence type="ECO:0000313" key="3">
    <source>
        <dbReference type="Proteomes" id="UP000245539"/>
    </source>
</evidence>
<dbReference type="Pfam" id="PF00753">
    <property type="entry name" value="Lactamase_B"/>
    <property type="match status" value="1"/>
</dbReference>